<sequence>MPTKSLWALFTPTRLHHAAATLKAFREFTTFIKREVLVQRVYPGWFSLFFDTVTPSTLPCTGEFIPLHTQLLRVMRDIVSEINYFELMRRDEPFRSELDAFSLAFSQQTKDYIVHLSLYPSALTPLSTFFLFGFKNFRKKPFRDDVREAMKTAALSLSSSPFILTYELVCCLPDDEFIGVVDRIVALLTSDCSVDDDSIHRIYEFYESQLNSTYLPEIFRKAGRTTEQYFFALNSLLSLPTRFLFISPILCLMRAKPMQLPPSNDEWDDVDLDAIRVVVRNLREMPLSSTETSSHLNQQLLFFARGILRQISNSATRLNFSQLERLITPSITILSNYCIQERFWCSDDRWF</sequence>
<keyword evidence="1" id="KW-0472">Membrane</keyword>
<evidence type="ECO:0000313" key="2">
    <source>
        <dbReference type="EMBL" id="KAK2954211.1"/>
    </source>
</evidence>
<dbReference type="EMBL" id="JARBJD010000081">
    <property type="protein sequence ID" value="KAK2954211.1"/>
    <property type="molecule type" value="Genomic_DNA"/>
</dbReference>
<feature type="transmembrane region" description="Helical" evidence="1">
    <location>
        <begin position="112"/>
        <end position="134"/>
    </location>
</feature>
<keyword evidence="1" id="KW-1133">Transmembrane helix</keyword>
<accession>A0ABQ9XQ70</accession>
<comment type="caution">
    <text evidence="2">The sequence shown here is derived from an EMBL/GenBank/DDBJ whole genome shotgun (WGS) entry which is preliminary data.</text>
</comment>
<keyword evidence="1" id="KW-0812">Transmembrane</keyword>
<protein>
    <submittedName>
        <fullName evidence="2">Uncharacterized protein</fullName>
    </submittedName>
</protein>
<organism evidence="2 3">
    <name type="scientific">Blattamonas nauphoetae</name>
    <dbReference type="NCBI Taxonomy" id="2049346"/>
    <lineage>
        <taxon>Eukaryota</taxon>
        <taxon>Metamonada</taxon>
        <taxon>Preaxostyla</taxon>
        <taxon>Oxymonadida</taxon>
        <taxon>Blattamonas</taxon>
    </lineage>
</organism>
<gene>
    <name evidence="2" type="ORF">BLNAU_10866</name>
</gene>
<reference evidence="2 3" key="1">
    <citation type="journal article" date="2022" name="bioRxiv">
        <title>Genomics of Preaxostyla Flagellates Illuminates Evolutionary Transitions and the Path Towards Mitochondrial Loss.</title>
        <authorList>
            <person name="Novak L.V.F."/>
            <person name="Treitli S.C."/>
            <person name="Pyrih J."/>
            <person name="Halakuc P."/>
            <person name="Pipaliya S.V."/>
            <person name="Vacek V."/>
            <person name="Brzon O."/>
            <person name="Soukal P."/>
            <person name="Eme L."/>
            <person name="Dacks J.B."/>
            <person name="Karnkowska A."/>
            <person name="Elias M."/>
            <person name="Hampl V."/>
        </authorList>
    </citation>
    <scope>NUCLEOTIDE SEQUENCE [LARGE SCALE GENOMIC DNA]</scope>
    <source>
        <strain evidence="2">NAU3</strain>
        <tissue evidence="2">Gut</tissue>
    </source>
</reference>
<keyword evidence="3" id="KW-1185">Reference proteome</keyword>
<proteinExistence type="predicted"/>
<evidence type="ECO:0000256" key="1">
    <source>
        <dbReference type="SAM" id="Phobius"/>
    </source>
</evidence>
<feature type="transmembrane region" description="Helical" evidence="1">
    <location>
        <begin position="229"/>
        <end position="250"/>
    </location>
</feature>
<name>A0ABQ9XQ70_9EUKA</name>
<evidence type="ECO:0000313" key="3">
    <source>
        <dbReference type="Proteomes" id="UP001281761"/>
    </source>
</evidence>
<dbReference type="Proteomes" id="UP001281761">
    <property type="component" value="Unassembled WGS sequence"/>
</dbReference>